<keyword evidence="4" id="KW-1185">Reference proteome</keyword>
<dbReference type="SUPFAM" id="SSF53756">
    <property type="entry name" value="UDP-Glycosyltransferase/glycogen phosphorylase"/>
    <property type="match status" value="1"/>
</dbReference>
<dbReference type="InterPro" id="IPR028098">
    <property type="entry name" value="Glyco_trans_4-like_N"/>
</dbReference>
<dbReference type="EMBL" id="JACONZ010000002">
    <property type="protein sequence ID" value="MBC5581177.1"/>
    <property type="molecule type" value="Genomic_DNA"/>
</dbReference>
<dbReference type="InterPro" id="IPR001296">
    <property type="entry name" value="Glyco_trans_1"/>
</dbReference>
<dbReference type="Pfam" id="PF00534">
    <property type="entry name" value="Glycos_transf_1"/>
    <property type="match status" value="1"/>
</dbReference>
<dbReference type="RefSeq" id="WP_186887541.1">
    <property type="nucleotide sequence ID" value="NZ_JACONZ010000002.1"/>
</dbReference>
<evidence type="ECO:0000259" key="2">
    <source>
        <dbReference type="Pfam" id="PF13579"/>
    </source>
</evidence>
<gene>
    <name evidence="3" type="ORF">H8S23_06625</name>
</gene>
<evidence type="ECO:0000259" key="1">
    <source>
        <dbReference type="Pfam" id="PF00534"/>
    </source>
</evidence>
<evidence type="ECO:0000313" key="3">
    <source>
        <dbReference type="EMBL" id="MBC5581177.1"/>
    </source>
</evidence>
<sequence length="409" mass="46180">MRILVICQHYWPEPYPLADICEELAQRGHFVHLVTDVPNYPMGEIYPGYRKGRRREEEHNGVKITRTFTIARRRSALFRLLNYYSYAISSSLYAGSLKQDYDVVFANQTSPVMMSSAAFAYARKHQKKVVLYCMDLWPACLAAGGISEHSPVYRFFDWESKRLYRKPDSILITSRMFRGYLVQRHGVEDARITYLPQYAAAQFETEQEPPLPKDTVDLMFAGNIGAAQSLATVIRAAEILKEQPQLRWHIVGDGSELENLKRLAAEKGLTSVLFHGRRPPEEMPQYYAMADAMLVTLTADPAISLTLPGKMQTYMAAAKPIIGAADGEIPKVIEAAGCGFCAGAEDAPGLANAVQRYLECKNKRQLGQNARSYYETHFTRRHFMDTLEKTLKRYAAAENAVEEKANVGI</sequence>
<comment type="caution">
    <text evidence="3">The sequence shown here is derived from an EMBL/GenBank/DDBJ whole genome shotgun (WGS) entry which is preliminary data.</text>
</comment>
<feature type="domain" description="Glycosyl transferase family 1" evidence="1">
    <location>
        <begin position="204"/>
        <end position="371"/>
    </location>
</feature>
<dbReference type="PANTHER" id="PTHR12526">
    <property type="entry name" value="GLYCOSYLTRANSFERASE"/>
    <property type="match status" value="1"/>
</dbReference>
<dbReference type="Gene3D" id="3.40.50.2000">
    <property type="entry name" value="Glycogen Phosphorylase B"/>
    <property type="match status" value="2"/>
</dbReference>
<dbReference type="Pfam" id="PF13579">
    <property type="entry name" value="Glyco_trans_4_4"/>
    <property type="match status" value="1"/>
</dbReference>
<name>A0A923IEL2_9FIRM</name>
<feature type="domain" description="Glycosyltransferase subfamily 4-like N-terminal" evidence="2">
    <location>
        <begin position="18"/>
        <end position="196"/>
    </location>
</feature>
<reference evidence="3" key="1">
    <citation type="submission" date="2020-08" db="EMBL/GenBank/DDBJ databases">
        <title>Genome public.</title>
        <authorList>
            <person name="Liu C."/>
            <person name="Sun Q."/>
        </authorList>
    </citation>
    <scope>NUCLEOTIDE SEQUENCE</scope>
    <source>
        <strain evidence="3">BX8</strain>
    </source>
</reference>
<protein>
    <submittedName>
        <fullName evidence="3">Glycosyltransferase family 4 protein</fullName>
    </submittedName>
</protein>
<dbReference type="PANTHER" id="PTHR12526:SF609">
    <property type="entry name" value="LIPOPOLYSACCHARIDE BIOSYNTHESIS PROTEIN"/>
    <property type="match status" value="1"/>
</dbReference>
<dbReference type="Proteomes" id="UP000659630">
    <property type="component" value="Unassembled WGS sequence"/>
</dbReference>
<evidence type="ECO:0000313" key="4">
    <source>
        <dbReference type="Proteomes" id="UP000659630"/>
    </source>
</evidence>
<dbReference type="CDD" id="cd03794">
    <property type="entry name" value="GT4_WbuB-like"/>
    <property type="match status" value="1"/>
</dbReference>
<dbReference type="AlphaFoldDB" id="A0A923IEL2"/>
<organism evidence="3 4">
    <name type="scientific">Anaerofilum hominis</name>
    <dbReference type="NCBI Taxonomy" id="2763016"/>
    <lineage>
        <taxon>Bacteria</taxon>
        <taxon>Bacillati</taxon>
        <taxon>Bacillota</taxon>
        <taxon>Clostridia</taxon>
        <taxon>Eubacteriales</taxon>
        <taxon>Oscillospiraceae</taxon>
        <taxon>Anaerofilum</taxon>
    </lineage>
</organism>
<accession>A0A923IEL2</accession>
<proteinExistence type="predicted"/>
<dbReference type="GO" id="GO:0016757">
    <property type="term" value="F:glycosyltransferase activity"/>
    <property type="evidence" value="ECO:0007669"/>
    <property type="project" value="InterPro"/>
</dbReference>